<evidence type="ECO:0000313" key="2">
    <source>
        <dbReference type="Proteomes" id="UP000828390"/>
    </source>
</evidence>
<proteinExistence type="predicted"/>
<dbReference type="EMBL" id="JAIWYP010000003">
    <property type="protein sequence ID" value="KAH3848328.1"/>
    <property type="molecule type" value="Genomic_DNA"/>
</dbReference>
<reference evidence="1" key="2">
    <citation type="submission" date="2020-11" db="EMBL/GenBank/DDBJ databases">
        <authorList>
            <person name="McCartney M.A."/>
            <person name="Auch B."/>
            <person name="Kono T."/>
            <person name="Mallez S."/>
            <person name="Becker A."/>
            <person name="Gohl D.M."/>
            <person name="Silverstein K.A.T."/>
            <person name="Koren S."/>
            <person name="Bechman K.B."/>
            <person name="Herman A."/>
            <person name="Abrahante J.E."/>
            <person name="Garbe J."/>
        </authorList>
    </citation>
    <scope>NUCLEOTIDE SEQUENCE</scope>
    <source>
        <strain evidence="1">Duluth1</strain>
        <tissue evidence="1">Whole animal</tissue>
    </source>
</reference>
<sequence>MGGDGRLDCPILHIPPRIRGNTAGSFHATFREGLYLPRCDACVLVTIFKDCPC</sequence>
<name>A0A9D4KZ24_DREPO</name>
<gene>
    <name evidence="1" type="ORF">DPMN_090688</name>
</gene>
<comment type="caution">
    <text evidence="1">The sequence shown here is derived from an EMBL/GenBank/DDBJ whole genome shotgun (WGS) entry which is preliminary data.</text>
</comment>
<evidence type="ECO:0000313" key="1">
    <source>
        <dbReference type="EMBL" id="KAH3848328.1"/>
    </source>
</evidence>
<dbReference type="AlphaFoldDB" id="A0A9D4KZ24"/>
<protein>
    <submittedName>
        <fullName evidence="1">Uncharacterized protein</fullName>
    </submittedName>
</protein>
<reference evidence="1" key="1">
    <citation type="journal article" date="2019" name="bioRxiv">
        <title>The Genome of the Zebra Mussel, Dreissena polymorpha: A Resource for Invasive Species Research.</title>
        <authorList>
            <person name="McCartney M.A."/>
            <person name="Auch B."/>
            <person name="Kono T."/>
            <person name="Mallez S."/>
            <person name="Zhang Y."/>
            <person name="Obille A."/>
            <person name="Becker A."/>
            <person name="Abrahante J.E."/>
            <person name="Garbe J."/>
            <person name="Badalamenti J.P."/>
            <person name="Herman A."/>
            <person name="Mangelson H."/>
            <person name="Liachko I."/>
            <person name="Sullivan S."/>
            <person name="Sone E.D."/>
            <person name="Koren S."/>
            <person name="Silverstein K.A.T."/>
            <person name="Beckman K.B."/>
            <person name="Gohl D.M."/>
        </authorList>
    </citation>
    <scope>NUCLEOTIDE SEQUENCE</scope>
    <source>
        <strain evidence="1">Duluth1</strain>
        <tissue evidence="1">Whole animal</tissue>
    </source>
</reference>
<dbReference type="Proteomes" id="UP000828390">
    <property type="component" value="Unassembled WGS sequence"/>
</dbReference>
<organism evidence="1 2">
    <name type="scientific">Dreissena polymorpha</name>
    <name type="common">Zebra mussel</name>
    <name type="synonym">Mytilus polymorpha</name>
    <dbReference type="NCBI Taxonomy" id="45954"/>
    <lineage>
        <taxon>Eukaryota</taxon>
        <taxon>Metazoa</taxon>
        <taxon>Spiralia</taxon>
        <taxon>Lophotrochozoa</taxon>
        <taxon>Mollusca</taxon>
        <taxon>Bivalvia</taxon>
        <taxon>Autobranchia</taxon>
        <taxon>Heteroconchia</taxon>
        <taxon>Euheterodonta</taxon>
        <taxon>Imparidentia</taxon>
        <taxon>Neoheterodontei</taxon>
        <taxon>Myida</taxon>
        <taxon>Dreissenoidea</taxon>
        <taxon>Dreissenidae</taxon>
        <taxon>Dreissena</taxon>
    </lineage>
</organism>
<accession>A0A9D4KZ24</accession>
<keyword evidence="2" id="KW-1185">Reference proteome</keyword>